<dbReference type="InterPro" id="IPR009003">
    <property type="entry name" value="Peptidase_S1_PA"/>
</dbReference>
<dbReference type="Proteomes" id="UP000177982">
    <property type="component" value="Unassembled WGS sequence"/>
</dbReference>
<dbReference type="InterPro" id="IPR001940">
    <property type="entry name" value="Peptidase_S1C"/>
</dbReference>
<name>A0A1G2L7W9_9BACT</name>
<dbReference type="InterPro" id="IPR051201">
    <property type="entry name" value="Chloro_Bact_Ser_Proteases"/>
</dbReference>
<dbReference type="Pfam" id="PF13365">
    <property type="entry name" value="Trypsin_2"/>
    <property type="match status" value="1"/>
</dbReference>
<evidence type="ECO:0008006" key="6">
    <source>
        <dbReference type="Google" id="ProtNLM"/>
    </source>
</evidence>
<dbReference type="SUPFAM" id="SSF50494">
    <property type="entry name" value="Trypsin-like serine proteases"/>
    <property type="match status" value="1"/>
</dbReference>
<organism evidence="4 5">
    <name type="scientific">Candidatus Sungbacteria bacterium RIFCSPLOWO2_01_FULL_47_10</name>
    <dbReference type="NCBI Taxonomy" id="1802276"/>
    <lineage>
        <taxon>Bacteria</taxon>
        <taxon>Candidatus Sungiibacteriota</taxon>
    </lineage>
</organism>
<evidence type="ECO:0000256" key="3">
    <source>
        <dbReference type="SAM" id="Phobius"/>
    </source>
</evidence>
<evidence type="ECO:0000313" key="5">
    <source>
        <dbReference type="Proteomes" id="UP000177982"/>
    </source>
</evidence>
<comment type="caution">
    <text evidence="4">The sequence shown here is derived from an EMBL/GenBank/DDBJ whole genome shotgun (WGS) entry which is preliminary data.</text>
</comment>
<reference evidence="4 5" key="1">
    <citation type="journal article" date="2016" name="Nat. Commun.">
        <title>Thousands of microbial genomes shed light on interconnected biogeochemical processes in an aquifer system.</title>
        <authorList>
            <person name="Anantharaman K."/>
            <person name="Brown C.T."/>
            <person name="Hug L.A."/>
            <person name="Sharon I."/>
            <person name="Castelle C.J."/>
            <person name="Probst A.J."/>
            <person name="Thomas B.C."/>
            <person name="Singh A."/>
            <person name="Wilkins M.J."/>
            <person name="Karaoz U."/>
            <person name="Brodie E.L."/>
            <person name="Williams K.H."/>
            <person name="Hubbard S.S."/>
            <person name="Banfield J.F."/>
        </authorList>
    </citation>
    <scope>NUCLEOTIDE SEQUENCE [LARGE SCALE GENOMIC DNA]</scope>
</reference>
<dbReference type="Gene3D" id="2.40.10.120">
    <property type="match status" value="1"/>
</dbReference>
<sequence>MKKAEYMKSRTLAHIFLMPLVVAGLFFFFSPISTTASSNISMASDENFHKNLDSKSRSAVVLISAEINVLPEEDETESPMGISPDPDFIHAVYTKTFINKDFKVVQQFNTGTGFIISHDGFILTNYHIIKSYKSVRVRLSDGRVFPADVIKYQDREDIAFLKIRTDSPASFPSLALGNSFTAERADRIIVIGHPFRLDWTLSVGTISGLGRMVSVHPSGLIQVQSSINPGNSGSPLINSRGEVIGIIQSMPINSSGIGFAIPINFVIDAMPFLKNVNKQR</sequence>
<proteinExistence type="predicted"/>
<keyword evidence="3" id="KW-0472">Membrane</keyword>
<feature type="transmembrane region" description="Helical" evidence="3">
    <location>
        <begin position="12"/>
        <end position="32"/>
    </location>
</feature>
<evidence type="ECO:0000256" key="1">
    <source>
        <dbReference type="ARBA" id="ARBA00022670"/>
    </source>
</evidence>
<keyword evidence="1" id="KW-0645">Protease</keyword>
<dbReference type="GO" id="GO:0006508">
    <property type="term" value="P:proteolysis"/>
    <property type="evidence" value="ECO:0007669"/>
    <property type="project" value="UniProtKB-KW"/>
</dbReference>
<evidence type="ECO:0000256" key="2">
    <source>
        <dbReference type="ARBA" id="ARBA00022801"/>
    </source>
</evidence>
<dbReference type="PANTHER" id="PTHR43343:SF3">
    <property type="entry name" value="PROTEASE DO-LIKE 8, CHLOROPLASTIC"/>
    <property type="match status" value="1"/>
</dbReference>
<keyword evidence="3" id="KW-0812">Transmembrane</keyword>
<keyword evidence="2" id="KW-0378">Hydrolase</keyword>
<protein>
    <recommendedName>
        <fullName evidence="6">Serine protease</fullName>
    </recommendedName>
</protein>
<gene>
    <name evidence="4" type="ORF">A2934_00545</name>
</gene>
<dbReference type="AlphaFoldDB" id="A0A1G2L7W9"/>
<accession>A0A1G2L7W9</accession>
<dbReference type="PRINTS" id="PR00834">
    <property type="entry name" value="PROTEASES2C"/>
</dbReference>
<dbReference type="PANTHER" id="PTHR43343">
    <property type="entry name" value="PEPTIDASE S12"/>
    <property type="match status" value="1"/>
</dbReference>
<dbReference type="GO" id="GO:0004252">
    <property type="term" value="F:serine-type endopeptidase activity"/>
    <property type="evidence" value="ECO:0007669"/>
    <property type="project" value="InterPro"/>
</dbReference>
<keyword evidence="3" id="KW-1133">Transmembrane helix</keyword>
<dbReference type="EMBL" id="MHQO01000022">
    <property type="protein sequence ID" value="OHA06839.1"/>
    <property type="molecule type" value="Genomic_DNA"/>
</dbReference>
<evidence type="ECO:0000313" key="4">
    <source>
        <dbReference type="EMBL" id="OHA06839.1"/>
    </source>
</evidence>